<dbReference type="eggNOG" id="arCOG03377">
    <property type="taxonomic scope" value="Archaea"/>
</dbReference>
<dbReference type="EMBL" id="CP003098">
    <property type="protein sequence ID" value="AET34186.1"/>
    <property type="molecule type" value="Genomic_DNA"/>
</dbReference>
<keyword evidence="3" id="KW-1185">Reference proteome</keyword>
<gene>
    <name evidence="2" type="ORF">P186_2810</name>
</gene>
<dbReference type="InterPro" id="IPR001254">
    <property type="entry name" value="Trypsin_dom"/>
</dbReference>
<dbReference type="HOGENOM" id="CLU_071485_0_0_2"/>
<dbReference type="AlphaFoldDB" id="G7VF21"/>
<dbReference type="InterPro" id="IPR009003">
    <property type="entry name" value="Peptidase_S1_PA"/>
</dbReference>
<keyword evidence="2" id="KW-0378">Hydrolase</keyword>
<organism evidence="2 3">
    <name type="scientific">Pyrobaculum ferrireducens</name>
    <dbReference type="NCBI Taxonomy" id="1104324"/>
    <lineage>
        <taxon>Archaea</taxon>
        <taxon>Thermoproteota</taxon>
        <taxon>Thermoprotei</taxon>
        <taxon>Thermoproteales</taxon>
        <taxon>Thermoproteaceae</taxon>
        <taxon>Pyrobaculum</taxon>
    </lineage>
</organism>
<dbReference type="SUPFAM" id="SSF50494">
    <property type="entry name" value="Trypsin-like serine proteases"/>
    <property type="match status" value="1"/>
</dbReference>
<evidence type="ECO:0000313" key="3">
    <source>
        <dbReference type="Proteomes" id="UP000005867"/>
    </source>
</evidence>
<accession>G7VF21</accession>
<feature type="domain" description="Peptidase S1" evidence="1">
    <location>
        <begin position="137"/>
        <end position="305"/>
    </location>
</feature>
<keyword evidence="2" id="KW-0645">Protease</keyword>
<dbReference type="GO" id="GO:0006508">
    <property type="term" value="P:proteolysis"/>
    <property type="evidence" value="ECO:0007669"/>
    <property type="project" value="UniProtKB-KW"/>
</dbReference>
<sequence length="335" mass="37730">MLWSHLERLTINNDTNTIRIESDLYHKIFQNHMLLKSIIQKSVRLRGERPWREMLVGKDAFRKGAPGLGELGVAVSLFLAVSVYGLSLTDRWDNLAGGVQIEVGYYQTPDRYFLYGYCSLGAPVYWYEGGARVFGYLTAGHCTNSQYQDVVHQPYRDLNAPDSNYIGDVIKDSYYTGPTPVVDAALIKVTTSSRTVKPWIATSSVGFQTDALVNWYYTVTNAPRDPGGSGYSKLGFRCQYDSSLIIYDLYITQDNALVYRVIKRGGGTINACLGDSGGPVFYMWSQRIDFMTVYYANILGIVKGGNAYAYPTVLYVTPIDESLNRLQVYLYTYRS</sequence>
<dbReference type="STRING" id="1104324.P186_2810"/>
<dbReference type="PROSITE" id="PS00135">
    <property type="entry name" value="TRYPSIN_SER"/>
    <property type="match status" value="1"/>
</dbReference>
<name>G7VF21_9CREN</name>
<dbReference type="GO" id="GO:0004252">
    <property type="term" value="F:serine-type endopeptidase activity"/>
    <property type="evidence" value="ECO:0007669"/>
    <property type="project" value="InterPro"/>
</dbReference>
<dbReference type="InterPro" id="IPR033116">
    <property type="entry name" value="TRYPSIN_SER"/>
</dbReference>
<evidence type="ECO:0000259" key="1">
    <source>
        <dbReference type="Pfam" id="PF00089"/>
    </source>
</evidence>
<evidence type="ECO:0000313" key="2">
    <source>
        <dbReference type="EMBL" id="AET34186.1"/>
    </source>
</evidence>
<dbReference type="PROSITE" id="PS00134">
    <property type="entry name" value="TRYPSIN_HIS"/>
    <property type="match status" value="1"/>
</dbReference>
<dbReference type="BioCyc" id="PSP1104324:GJSN-2747-MONOMER"/>
<dbReference type="Gene3D" id="2.40.10.10">
    <property type="entry name" value="Trypsin-like serine proteases"/>
    <property type="match status" value="2"/>
</dbReference>
<proteinExistence type="predicted"/>
<protein>
    <submittedName>
        <fullName evidence="2">Protease, conjectural</fullName>
    </submittedName>
</protein>
<dbReference type="Proteomes" id="UP000005867">
    <property type="component" value="Chromosome"/>
</dbReference>
<dbReference type="Pfam" id="PF00089">
    <property type="entry name" value="Trypsin"/>
    <property type="match status" value="1"/>
</dbReference>
<dbReference type="KEGG" id="pyr:P186_2810"/>
<dbReference type="InterPro" id="IPR043504">
    <property type="entry name" value="Peptidase_S1_PA_chymotrypsin"/>
</dbReference>
<reference evidence="2 3" key="1">
    <citation type="journal article" date="2012" name="J. Bacteriol.">
        <title>Complete genome sequence of strain 1860, a crenarchaeon of the genus pyrobaculum able to grow with various electron acceptors.</title>
        <authorList>
            <person name="Mardanov A.V."/>
            <person name="Gumerov V.M."/>
            <person name="Slobodkina G.B."/>
            <person name="Beletsky A.V."/>
            <person name="Bonch-Osmolovskaya E.A."/>
            <person name="Ravin N.V."/>
            <person name="Skryabin K.G."/>
        </authorList>
    </citation>
    <scope>NUCLEOTIDE SEQUENCE [LARGE SCALE GENOMIC DNA]</scope>
    <source>
        <strain evidence="2 3">1860</strain>
    </source>
</reference>
<dbReference type="InterPro" id="IPR018114">
    <property type="entry name" value="TRYPSIN_HIS"/>
</dbReference>